<name>A0A4Q7DFW4_9PROT</name>
<organism evidence="2 3">
    <name type="scientific">Candidatus Finniella inopinata</name>
    <dbReference type="NCBI Taxonomy" id="1696036"/>
    <lineage>
        <taxon>Bacteria</taxon>
        <taxon>Pseudomonadati</taxon>
        <taxon>Pseudomonadota</taxon>
        <taxon>Alphaproteobacteria</taxon>
        <taxon>Holosporales</taxon>
        <taxon>Candidatus Paracaedibacteraceae</taxon>
        <taxon>Candidatus Finniella</taxon>
    </lineage>
</organism>
<sequence>MKFKNLALFLAIGALSQLSVSVVNASEADVDSGSKSKTLPSLRTSGASRISDIKFIEALNKLESNMRTFD</sequence>
<keyword evidence="3" id="KW-1185">Reference proteome</keyword>
<proteinExistence type="predicted"/>
<feature type="chain" id="PRO_5020387865" evidence="1">
    <location>
        <begin position="26"/>
        <end position="70"/>
    </location>
</feature>
<evidence type="ECO:0000313" key="2">
    <source>
        <dbReference type="EMBL" id="RZI45190.1"/>
    </source>
</evidence>
<dbReference type="AlphaFoldDB" id="A0A4Q7DFW4"/>
<dbReference type="Proteomes" id="UP000293550">
    <property type="component" value="Unassembled WGS sequence"/>
</dbReference>
<evidence type="ECO:0000256" key="1">
    <source>
        <dbReference type="SAM" id="SignalP"/>
    </source>
</evidence>
<gene>
    <name evidence="2" type="ORF">EQU50_07870</name>
</gene>
<reference evidence="2 3" key="1">
    <citation type="submission" date="2018-10" db="EMBL/GenBank/DDBJ databases">
        <title>An updated phylogeny of the Alphaproteobacteria reveals that the parasitic Rickettsiales and Holosporales have independent origins.</title>
        <authorList>
            <person name="Munoz-Gomez S.A."/>
            <person name="Hess S."/>
            <person name="Burger G."/>
            <person name="Lang B.F."/>
            <person name="Susko E."/>
            <person name="Slamovits C.H."/>
            <person name="Roger A.J."/>
        </authorList>
    </citation>
    <scope>NUCLEOTIDE SEQUENCE [LARGE SCALE GENOMIC DNA]</scope>
    <source>
        <strain evidence="2">HOLO01</strain>
    </source>
</reference>
<protein>
    <submittedName>
        <fullName evidence="2">Uncharacterized protein</fullName>
    </submittedName>
</protein>
<dbReference type="RefSeq" id="WP_130154575.1">
    <property type="nucleotide sequence ID" value="NZ_SCFB01000022.1"/>
</dbReference>
<evidence type="ECO:0000313" key="3">
    <source>
        <dbReference type="Proteomes" id="UP000293550"/>
    </source>
</evidence>
<comment type="caution">
    <text evidence="2">The sequence shown here is derived from an EMBL/GenBank/DDBJ whole genome shotgun (WGS) entry which is preliminary data.</text>
</comment>
<feature type="signal peptide" evidence="1">
    <location>
        <begin position="1"/>
        <end position="25"/>
    </location>
</feature>
<accession>A0A4Q7DFW4</accession>
<dbReference type="EMBL" id="SCFB01000022">
    <property type="protein sequence ID" value="RZI45190.1"/>
    <property type="molecule type" value="Genomic_DNA"/>
</dbReference>
<keyword evidence="1" id="KW-0732">Signal</keyword>